<reference evidence="2" key="1">
    <citation type="submission" date="2021-03" db="EMBL/GenBank/DDBJ databases">
        <title>Chromosome level genome of the anhydrobiotic midge Polypedilum vanderplanki.</title>
        <authorList>
            <person name="Yoshida Y."/>
            <person name="Kikawada T."/>
            <person name="Gusev O."/>
        </authorList>
    </citation>
    <scope>NUCLEOTIDE SEQUENCE</scope>
    <source>
        <strain evidence="2">NIAS01</strain>
        <tissue evidence="2">Whole body or cell culture</tissue>
    </source>
</reference>
<evidence type="ECO:0000313" key="3">
    <source>
        <dbReference type="Proteomes" id="UP001107558"/>
    </source>
</evidence>
<comment type="caution">
    <text evidence="2">The sequence shown here is derived from an EMBL/GenBank/DDBJ whole genome shotgun (WGS) entry which is preliminary data.</text>
</comment>
<name>A0A9J6BC36_POLVA</name>
<dbReference type="EMBL" id="JADBJN010000004">
    <property type="protein sequence ID" value="KAG5667115.1"/>
    <property type="molecule type" value="Genomic_DNA"/>
</dbReference>
<keyword evidence="3" id="KW-1185">Reference proteome</keyword>
<gene>
    <name evidence="2" type="ORF">PVAND_015114</name>
</gene>
<organism evidence="2 3">
    <name type="scientific">Polypedilum vanderplanki</name>
    <name type="common">Sleeping chironomid midge</name>
    <dbReference type="NCBI Taxonomy" id="319348"/>
    <lineage>
        <taxon>Eukaryota</taxon>
        <taxon>Metazoa</taxon>
        <taxon>Ecdysozoa</taxon>
        <taxon>Arthropoda</taxon>
        <taxon>Hexapoda</taxon>
        <taxon>Insecta</taxon>
        <taxon>Pterygota</taxon>
        <taxon>Neoptera</taxon>
        <taxon>Endopterygota</taxon>
        <taxon>Diptera</taxon>
        <taxon>Nematocera</taxon>
        <taxon>Chironomoidea</taxon>
        <taxon>Chironomidae</taxon>
        <taxon>Chironominae</taxon>
        <taxon>Polypedilum</taxon>
        <taxon>Polypedilum</taxon>
    </lineage>
</organism>
<evidence type="ECO:0000313" key="2">
    <source>
        <dbReference type="EMBL" id="KAG5667115.1"/>
    </source>
</evidence>
<dbReference type="AlphaFoldDB" id="A0A9J6BC36"/>
<protein>
    <submittedName>
        <fullName evidence="2">Uncharacterized protein</fullName>
    </submittedName>
</protein>
<feature type="signal peptide" evidence="1">
    <location>
        <begin position="1"/>
        <end position="19"/>
    </location>
</feature>
<evidence type="ECO:0000256" key="1">
    <source>
        <dbReference type="SAM" id="SignalP"/>
    </source>
</evidence>
<sequence length="745" mass="82503">MWIFNLLLFEILCPWLVLSQYTGPVIDAQLSQINSGLIAEELKLSQLMSNVISLISQTTTNLQTQNKTMTALQQQIMTNLYTSLQDLATLLTDLSTLSNYWSYNSILTCDDANQKETEIDFNIRYFKEMGAKVWSNNTKLTVQNNLVSYYAFFAYSTLIYNYNNGATQQQQVAQVISNTTSVILEFNNYYFMLSKAVYNESVINTYLSLFKNQYCKCPSNFSSAGSVNLTTLETNVQTVEQPLVSLEALVISAANAALTNANTAVGTFASNTALWLVTNINRVITFLTNLATTNTYYNITWNSVNACSDLKVRTSFISLKYRQYNQAWFASLSNTTAAYSLHGSLNITAALYKLTSDQSLAIAALIGSLKVLEPLMSNYSAQLSYSAGKMMRIYLDMMLLGDTYCSCTTTSTTTSTTVPTTPSPNIACALWITYYLDAAPTVNGFSAGKSLKGYDAWVARAAVGTYFIPGRVQVEATTGFYVDYLRLEMMKTAEIEYLVVPSGCICAWKDPTTANSSIGLVHSPDPKYSYVIGRVTFSSGLVQISKVQSATYMQTYIDDTGKEQTNAATEILVCESSVNTAVQPTITFANAACAVWRTYILDSSPIYNGFLVNGLSILNTTFYVGRGWYGNQHNPGRLEIGVGVYVTRTSEQKIVSEIDYLVVTKGCSCSWTDPYTAIAMKGMILVADYNFHWAVGKKTLSTGQISIAKINTQSLENRYIDENNIEQIDMLPEAILVCQNSKTWP</sequence>
<feature type="chain" id="PRO_5039938255" evidence="1">
    <location>
        <begin position="20"/>
        <end position="745"/>
    </location>
</feature>
<accession>A0A9J6BC36</accession>
<keyword evidence="1" id="KW-0732">Signal</keyword>
<proteinExistence type="predicted"/>
<dbReference type="Proteomes" id="UP001107558">
    <property type="component" value="Chromosome 4"/>
</dbReference>